<evidence type="ECO:0000313" key="1">
    <source>
        <dbReference type="EMBL" id="RHL38404.1"/>
    </source>
</evidence>
<proteinExistence type="predicted"/>
<comment type="caution">
    <text evidence="1">The sequence shown here is derived from an EMBL/GenBank/DDBJ whole genome shotgun (WGS) entry which is preliminary data.</text>
</comment>
<sequence length="264" mass="30205">MNYNALTAKSVEIIGKCLEQCLCTQKNSFVADLFGNISPFDEEFYTSSLVDSKIVEDRFVDALVNASITNDCDAFKKYLSEILVEAEGHECDIKKAGAEWVQMYACDTPTCFRDYAAYLEQAEKFAKIEESFFRQFCNTRKHGRKMWNSAGAPIRHDLHKSSSVCSDNYSISLYTLKQCAGKDAMQIFGLYKRIISCFLRTYRYAQGIDLYAQSLHSNPIQARIILNKNIEQAFFDLKIQDANNIDKDMIDLAKRKIDAQMLNQ</sequence>
<organism evidence="1 2">
    <name type="scientific">Segatella copri</name>
    <dbReference type="NCBI Taxonomy" id="165179"/>
    <lineage>
        <taxon>Bacteria</taxon>
        <taxon>Pseudomonadati</taxon>
        <taxon>Bacteroidota</taxon>
        <taxon>Bacteroidia</taxon>
        <taxon>Bacteroidales</taxon>
        <taxon>Prevotellaceae</taxon>
        <taxon>Segatella</taxon>
    </lineage>
</organism>
<dbReference type="AlphaFoldDB" id="A0AA92VAZ6"/>
<name>A0AA92VAZ6_9BACT</name>
<dbReference type="RefSeq" id="WP_118416279.1">
    <property type="nucleotide sequence ID" value="NZ_QROP01000015.1"/>
</dbReference>
<reference evidence="1 2" key="1">
    <citation type="submission" date="2018-08" db="EMBL/GenBank/DDBJ databases">
        <title>A genome reference for cultivated species of the human gut microbiota.</title>
        <authorList>
            <person name="Zou Y."/>
            <person name="Xue W."/>
            <person name="Luo G."/>
        </authorList>
    </citation>
    <scope>NUCLEOTIDE SEQUENCE [LARGE SCALE GENOMIC DNA]</scope>
    <source>
        <strain evidence="1 2">AF38-11</strain>
    </source>
</reference>
<evidence type="ECO:0000313" key="2">
    <source>
        <dbReference type="Proteomes" id="UP000283672"/>
    </source>
</evidence>
<gene>
    <name evidence="1" type="ORF">DW026_07355</name>
</gene>
<accession>A0AA92VAZ6</accession>
<protein>
    <submittedName>
        <fullName evidence="1">Uncharacterized protein</fullName>
    </submittedName>
</protein>
<dbReference type="EMBL" id="QROP01000015">
    <property type="protein sequence ID" value="RHL38404.1"/>
    <property type="molecule type" value="Genomic_DNA"/>
</dbReference>
<dbReference type="Proteomes" id="UP000283672">
    <property type="component" value="Unassembled WGS sequence"/>
</dbReference>